<dbReference type="InterPro" id="IPR013766">
    <property type="entry name" value="Thioredoxin_domain"/>
</dbReference>
<organism evidence="2">
    <name type="scientific">Rhodanobacter sp. FW102-FHT14D07</name>
    <dbReference type="NCBI Taxonomy" id="3351462"/>
    <lineage>
        <taxon>Bacteria</taxon>
        <taxon>Pseudomonadati</taxon>
        <taxon>Pseudomonadota</taxon>
        <taxon>Gammaproteobacteria</taxon>
        <taxon>Lysobacterales</taxon>
        <taxon>Rhodanobacteraceae</taxon>
        <taxon>Rhodanobacter</taxon>
    </lineage>
</organism>
<reference evidence="2" key="1">
    <citation type="submission" date="2024-10" db="EMBL/GenBank/DDBJ databases">
        <authorList>
            <person name="Lesea H.P."/>
            <person name="Kuehl J.V."/>
            <person name="Chandonia J.-M."/>
        </authorList>
    </citation>
    <scope>NUCLEOTIDE SEQUENCE</scope>
    <source>
        <strain evidence="2">FW102-FHT14D07</strain>
    </source>
</reference>
<name>A0AB74UPP0_9GAMM</name>
<evidence type="ECO:0000313" key="2">
    <source>
        <dbReference type="EMBL" id="XIA18751.1"/>
    </source>
</evidence>
<dbReference type="Gene3D" id="3.40.30.10">
    <property type="entry name" value="Glutaredoxin"/>
    <property type="match status" value="1"/>
</dbReference>
<dbReference type="InterPro" id="IPR036249">
    <property type="entry name" value="Thioredoxin-like_sf"/>
</dbReference>
<evidence type="ECO:0000259" key="1">
    <source>
        <dbReference type="PROSITE" id="PS51352"/>
    </source>
</evidence>
<feature type="domain" description="Thioredoxin" evidence="1">
    <location>
        <begin position="3"/>
        <end position="174"/>
    </location>
</feature>
<gene>
    <name evidence="2" type="ORF">ACFYG5_01025</name>
</gene>
<dbReference type="AlphaFoldDB" id="A0AB74UPP0"/>
<dbReference type="InterPro" id="IPR000866">
    <property type="entry name" value="AhpC/TSA"/>
</dbReference>
<sequence length="182" mass="20459">MRLFAPETAPVLDLVDIHGQAIATSQPGRLTLLSFFRDAACPFCNFRIYELTQRHQELSERGLDVVAVFSASQAEVLRFAGHRPRPFPLAADPTSRAHEVYGIERSLWRKFKAIVTRVPTLIRGLRLVGFAGLNTGNLMPADFLIDGRGRIVEAYYGRDAGDRIPLQRVESLLRQDRSRRAA</sequence>
<dbReference type="RefSeq" id="WP_395120063.1">
    <property type="nucleotide sequence ID" value="NZ_CP170721.1"/>
</dbReference>
<proteinExistence type="predicted"/>
<dbReference type="SUPFAM" id="SSF52833">
    <property type="entry name" value="Thioredoxin-like"/>
    <property type="match status" value="1"/>
</dbReference>
<dbReference type="GO" id="GO:0016209">
    <property type="term" value="F:antioxidant activity"/>
    <property type="evidence" value="ECO:0007669"/>
    <property type="project" value="InterPro"/>
</dbReference>
<accession>A0AB74UPP0</accession>
<dbReference type="Pfam" id="PF00578">
    <property type="entry name" value="AhpC-TSA"/>
    <property type="match status" value="1"/>
</dbReference>
<dbReference type="GO" id="GO:0016491">
    <property type="term" value="F:oxidoreductase activity"/>
    <property type="evidence" value="ECO:0007669"/>
    <property type="project" value="InterPro"/>
</dbReference>
<protein>
    <submittedName>
        <fullName evidence="2">Redoxin domain-containing protein</fullName>
    </submittedName>
</protein>
<dbReference type="PROSITE" id="PS51352">
    <property type="entry name" value="THIOREDOXIN_2"/>
    <property type="match status" value="1"/>
</dbReference>
<dbReference type="EMBL" id="CP170721">
    <property type="protein sequence ID" value="XIA18751.1"/>
    <property type="molecule type" value="Genomic_DNA"/>
</dbReference>